<evidence type="ECO:0000256" key="3">
    <source>
        <dbReference type="ARBA" id="ARBA00022806"/>
    </source>
</evidence>
<dbReference type="InterPro" id="IPR006935">
    <property type="entry name" value="Helicase/UvrB_N"/>
</dbReference>
<keyword evidence="3" id="KW-0347">Helicase</keyword>
<sequence length="477" mass="55209">MSLTGKRYLSHRGYAIEKQGNEALVEQLKKELTVKPRTNPMMFQEEVTAFPVYRENQQKLYLPKNFGLDRFGVPNVLQMEDGEDCPNLIFNGIIRPNQEEPVQAFLDATHDNKKMGGILSLPCGMGKTVIALRLSSQFKKKTLVVCHTEFLMDQWIERIEQYLPTARTGKIKQKICQVEGNDIVIASLQSLAMRDYDSAIFKDFGFVVLDECHHLGAEVFSRCLPKITCKIMLGLSATLKRKDGLSKVFEWYLGKPVFTIKRKDSEVKVLVERFYDPHPEYGRELKLWNTGKLNVARMINKICEFPPRNHRIVQVLKKVIEIEPNRKVLILSERRTHLQDLESLLRLEQFVSIGYYVGGMSKKQLDEGSSQDIILATFQLASEAMDIPKLNTLILGSPVSSIEQPIGRIQRKKKEEREYIPLVIDILDEFSIFERQAAKRIAFYKKNEYEIVDKVKDQENQQEKRRYTLIKDDDEDQ</sequence>
<dbReference type="AlphaFoldDB" id="A0A6C0CTV3"/>
<dbReference type="Gene3D" id="3.40.50.300">
    <property type="entry name" value="P-loop containing nucleotide triphosphate hydrolases"/>
    <property type="match status" value="2"/>
</dbReference>
<dbReference type="InterPro" id="IPR001650">
    <property type="entry name" value="Helicase_C-like"/>
</dbReference>
<dbReference type="GO" id="GO:0005524">
    <property type="term" value="F:ATP binding"/>
    <property type="evidence" value="ECO:0007669"/>
    <property type="project" value="UniProtKB-KW"/>
</dbReference>
<reference evidence="6" key="1">
    <citation type="journal article" date="2020" name="Nature">
        <title>Giant virus diversity and host interactions through global metagenomics.</title>
        <authorList>
            <person name="Schulz F."/>
            <person name="Roux S."/>
            <person name="Paez-Espino D."/>
            <person name="Jungbluth S."/>
            <person name="Walsh D.A."/>
            <person name="Denef V.J."/>
            <person name="McMahon K.D."/>
            <person name="Konstantinidis K.T."/>
            <person name="Eloe-Fadrosh E.A."/>
            <person name="Kyrpides N.C."/>
            <person name="Woyke T."/>
        </authorList>
    </citation>
    <scope>NUCLEOTIDE SEQUENCE</scope>
    <source>
        <strain evidence="6">GVMAG-M-3300021962-46</strain>
    </source>
</reference>
<evidence type="ECO:0000256" key="1">
    <source>
        <dbReference type="ARBA" id="ARBA00022741"/>
    </source>
</evidence>
<evidence type="ECO:0000256" key="2">
    <source>
        <dbReference type="ARBA" id="ARBA00022801"/>
    </source>
</evidence>
<dbReference type="EMBL" id="MN739479">
    <property type="protein sequence ID" value="QHT06925.1"/>
    <property type="molecule type" value="Genomic_DNA"/>
</dbReference>
<protein>
    <recommendedName>
        <fullName evidence="5">Helicase ATP-binding domain-containing protein</fullName>
    </recommendedName>
</protein>
<keyword evidence="4" id="KW-0067">ATP-binding</keyword>
<feature type="domain" description="Helicase ATP-binding" evidence="5">
    <location>
        <begin position="108"/>
        <end position="257"/>
    </location>
</feature>
<dbReference type="InterPro" id="IPR050615">
    <property type="entry name" value="ATP-dep_DNA_Helicase"/>
</dbReference>
<keyword evidence="2" id="KW-0378">Hydrolase</keyword>
<dbReference type="GO" id="GO:0016787">
    <property type="term" value="F:hydrolase activity"/>
    <property type="evidence" value="ECO:0007669"/>
    <property type="project" value="UniProtKB-KW"/>
</dbReference>
<dbReference type="GO" id="GO:0004386">
    <property type="term" value="F:helicase activity"/>
    <property type="evidence" value="ECO:0007669"/>
    <property type="project" value="UniProtKB-KW"/>
</dbReference>
<dbReference type="SUPFAM" id="SSF52540">
    <property type="entry name" value="P-loop containing nucleoside triphosphate hydrolases"/>
    <property type="match status" value="2"/>
</dbReference>
<accession>A0A6C0CTV3</accession>
<dbReference type="PANTHER" id="PTHR11274">
    <property type="entry name" value="RAD25/XP-B DNA REPAIR HELICASE"/>
    <property type="match status" value="1"/>
</dbReference>
<dbReference type="Pfam" id="PF00271">
    <property type="entry name" value="Helicase_C"/>
    <property type="match status" value="1"/>
</dbReference>
<dbReference type="InterPro" id="IPR027417">
    <property type="entry name" value="P-loop_NTPase"/>
</dbReference>
<keyword evidence="1" id="KW-0547">Nucleotide-binding</keyword>
<proteinExistence type="predicted"/>
<dbReference type="CDD" id="cd17926">
    <property type="entry name" value="DEXHc_RE"/>
    <property type="match status" value="1"/>
</dbReference>
<dbReference type="SMART" id="SM00487">
    <property type="entry name" value="DEXDc"/>
    <property type="match status" value="1"/>
</dbReference>
<dbReference type="Pfam" id="PF04851">
    <property type="entry name" value="ResIII"/>
    <property type="match status" value="1"/>
</dbReference>
<evidence type="ECO:0000256" key="4">
    <source>
        <dbReference type="ARBA" id="ARBA00022840"/>
    </source>
</evidence>
<organism evidence="6">
    <name type="scientific">viral metagenome</name>
    <dbReference type="NCBI Taxonomy" id="1070528"/>
    <lineage>
        <taxon>unclassified sequences</taxon>
        <taxon>metagenomes</taxon>
        <taxon>organismal metagenomes</taxon>
    </lineage>
</organism>
<dbReference type="InterPro" id="IPR014001">
    <property type="entry name" value="Helicase_ATP-bd"/>
</dbReference>
<dbReference type="PANTHER" id="PTHR11274:SF0">
    <property type="entry name" value="GENERAL TRANSCRIPTION AND DNA REPAIR FACTOR IIH HELICASE SUBUNIT XPB"/>
    <property type="match status" value="1"/>
</dbReference>
<dbReference type="GO" id="GO:0003677">
    <property type="term" value="F:DNA binding"/>
    <property type="evidence" value="ECO:0007669"/>
    <property type="project" value="InterPro"/>
</dbReference>
<dbReference type="PROSITE" id="PS51192">
    <property type="entry name" value="HELICASE_ATP_BIND_1"/>
    <property type="match status" value="1"/>
</dbReference>
<evidence type="ECO:0000259" key="5">
    <source>
        <dbReference type="PROSITE" id="PS51192"/>
    </source>
</evidence>
<evidence type="ECO:0000313" key="6">
    <source>
        <dbReference type="EMBL" id="QHT06925.1"/>
    </source>
</evidence>
<name>A0A6C0CTV3_9ZZZZ</name>